<keyword evidence="14" id="KW-1185">Reference proteome</keyword>
<dbReference type="GO" id="GO:0005634">
    <property type="term" value="C:nucleus"/>
    <property type="evidence" value="ECO:0007669"/>
    <property type="project" value="UniProtKB-SubCell"/>
</dbReference>
<dbReference type="AlphaFoldDB" id="A0A8S1MCJ5"/>
<comment type="catalytic activity">
    <reaction evidence="1">
        <text>S-ubiquitinyl-[E2 ubiquitin-conjugating enzyme]-L-cysteine + [acceptor protein]-L-lysine = [E2 ubiquitin-conjugating enzyme]-L-cysteine + N(6)-ubiquitinyl-[acceptor protein]-L-lysine.</text>
        <dbReference type="EC" id="2.3.2.27"/>
    </reaction>
</comment>
<evidence type="ECO:0000256" key="1">
    <source>
        <dbReference type="ARBA" id="ARBA00000900"/>
    </source>
</evidence>
<proteinExistence type="inferred from homology"/>
<protein>
    <recommendedName>
        <fullName evidence="6">RING-type E3 ubiquitin transferase</fullName>
        <ecNumber evidence="6">2.3.2.27</ecNumber>
    </recommendedName>
</protein>
<dbReference type="Pfam" id="PF04564">
    <property type="entry name" value="U-box"/>
    <property type="match status" value="1"/>
</dbReference>
<gene>
    <name evidence="13" type="ORF">PSON_ATCC_30995.1.T0370153</name>
</gene>
<name>A0A8S1MCJ5_9CILI</name>
<dbReference type="GO" id="GO:0005737">
    <property type="term" value="C:cytoplasm"/>
    <property type="evidence" value="ECO:0007669"/>
    <property type="project" value="UniProtKB-SubCell"/>
</dbReference>
<evidence type="ECO:0000256" key="11">
    <source>
        <dbReference type="SAM" id="Coils"/>
    </source>
</evidence>
<dbReference type="EMBL" id="CAJJDN010000037">
    <property type="protein sequence ID" value="CAD8078180.1"/>
    <property type="molecule type" value="Genomic_DNA"/>
</dbReference>
<evidence type="ECO:0000256" key="7">
    <source>
        <dbReference type="ARBA" id="ARBA00022490"/>
    </source>
</evidence>
<dbReference type="GO" id="GO:0000209">
    <property type="term" value="P:protein polyubiquitination"/>
    <property type="evidence" value="ECO:0007669"/>
    <property type="project" value="TreeGrafter"/>
</dbReference>
<dbReference type="Pfam" id="PF10408">
    <property type="entry name" value="Ufd2P_core"/>
    <property type="match status" value="1"/>
</dbReference>
<dbReference type="GO" id="GO:0036503">
    <property type="term" value="P:ERAD pathway"/>
    <property type="evidence" value="ECO:0007669"/>
    <property type="project" value="InterPro"/>
</dbReference>
<evidence type="ECO:0000256" key="2">
    <source>
        <dbReference type="ARBA" id="ARBA00004123"/>
    </source>
</evidence>
<keyword evidence="9" id="KW-0833">Ubl conjugation pathway</keyword>
<dbReference type="InterPro" id="IPR003613">
    <property type="entry name" value="Ubox_domain"/>
</dbReference>
<feature type="coiled-coil region" evidence="11">
    <location>
        <begin position="917"/>
        <end position="957"/>
    </location>
</feature>
<evidence type="ECO:0000256" key="4">
    <source>
        <dbReference type="ARBA" id="ARBA00004906"/>
    </source>
</evidence>
<sequence>MFANIDEVLFLEESCKFTINPANADKLIFLRETYKQYFEGKSNVLISENQDILEACILERLKQPETNPFVLLVQTKQNIEYLKGKPWYDTPEIANLIESFRIMVQNYLMTILQYPDQFSPQRCISDREKEENQEILKLIARLFDIFDSIGFDSEILTQFIQNLEENFNENQLHSQIIQYSRKCIQKLHIYNDQVNYYIAIFQHYLNDLKTRELIISDIIARWNVKTDRGDILEKEFVLGPLFTISLLQENQYVRQRAHQSLSGRMTKRQFEILLKQYQQTSHNHVENLVILTKLCLSKSTFQQTIQFLKAVCFCNKLKTKEAYSHNRQLKMIQNVSSDGFILNLYDILLNLSNKISSRADDTYTKIDKNFWFTLPFENDQMLLFSSKPLIGQNLQIGNVSYLFFYTLKFVQIGIMPVLTRMKDLFKAIKEKKDLIQILNDHPQKSFIQAQIDAQDEEAHQLEVVIFNLGRIKDTIQLFDTFILLFKTWLNVDNWNNNQTQWQEQEILKYIPEFIINDIIDYVDFYMQNLEHFTENYFNHKNFTSFVELAIYFIHLPIATNKYLPGKFIEAIYYFTKVTKNQCYIYETFVNNDLVRENLLQGLINQYLAVGETGANNQFYAKFQYRFYINDLLFQLMSINVYQRQFITHMDSNSGHRLIKHMISDMNYGFEEIWTNYLETFIKKQQEQEIPNNNFEQRYNKQRELDMIKGQIQSNLQNMKSNLKLLVEFSYHIPKILMKEIFQEMILKMLNYYLDNFLSEKSKEKLDILKQIAQKEFKLANFLHQIGTFFANICEENKAVSIIVKDGRSYHIENFQKLEKIFRDNISGQQDKVEKLSRFIKNLQRKSEKKRFLESILEQTQIPDKYQDPIYGELIKDPVMLPQSKTIMDRKVIITALLEKKLDPFTLTPLDEKDLIPLPELKQEIDVWLNQIKKQRDLKVQEAEQNRMQTEIQFQQSQIFKFQDEEDDQNVFKGNRYEDD</sequence>
<dbReference type="GO" id="GO:0000151">
    <property type="term" value="C:ubiquitin ligase complex"/>
    <property type="evidence" value="ECO:0007669"/>
    <property type="project" value="InterPro"/>
</dbReference>
<dbReference type="InterPro" id="IPR045132">
    <property type="entry name" value="UBE4"/>
</dbReference>
<evidence type="ECO:0000256" key="3">
    <source>
        <dbReference type="ARBA" id="ARBA00004496"/>
    </source>
</evidence>
<comment type="caution">
    <text evidence="13">The sequence shown here is derived from an EMBL/GenBank/DDBJ whole genome shotgun (WGS) entry which is preliminary data.</text>
</comment>
<dbReference type="GO" id="GO:0006511">
    <property type="term" value="P:ubiquitin-dependent protein catabolic process"/>
    <property type="evidence" value="ECO:0007669"/>
    <property type="project" value="InterPro"/>
</dbReference>
<dbReference type="FunFam" id="3.30.40.10:FF:000055">
    <property type="entry name" value="Ubiquitin conjugation factor e4 a"/>
    <property type="match status" value="1"/>
</dbReference>
<organism evidence="13 14">
    <name type="scientific">Paramecium sonneborni</name>
    <dbReference type="NCBI Taxonomy" id="65129"/>
    <lineage>
        <taxon>Eukaryota</taxon>
        <taxon>Sar</taxon>
        <taxon>Alveolata</taxon>
        <taxon>Ciliophora</taxon>
        <taxon>Intramacronucleata</taxon>
        <taxon>Oligohymenophorea</taxon>
        <taxon>Peniculida</taxon>
        <taxon>Parameciidae</taxon>
        <taxon>Paramecium</taxon>
    </lineage>
</organism>
<dbReference type="EC" id="2.3.2.27" evidence="6"/>
<comment type="subcellular location">
    <subcellularLocation>
        <location evidence="3">Cytoplasm</location>
    </subcellularLocation>
    <subcellularLocation>
        <location evidence="2">Nucleus</location>
    </subcellularLocation>
</comment>
<dbReference type="GO" id="GO:0034450">
    <property type="term" value="F:ubiquitin-ubiquitin ligase activity"/>
    <property type="evidence" value="ECO:0007669"/>
    <property type="project" value="InterPro"/>
</dbReference>
<comment type="similarity">
    <text evidence="5">Belongs to the ubiquitin conjugation factor E4 family.</text>
</comment>
<evidence type="ECO:0000259" key="12">
    <source>
        <dbReference type="PROSITE" id="PS51698"/>
    </source>
</evidence>
<dbReference type="PANTHER" id="PTHR13931:SF2">
    <property type="entry name" value="UBIQUITIN CONJUGATION FACTOR E4 B"/>
    <property type="match status" value="1"/>
</dbReference>
<dbReference type="Proteomes" id="UP000692954">
    <property type="component" value="Unassembled WGS sequence"/>
</dbReference>
<dbReference type="InterPro" id="IPR019474">
    <property type="entry name" value="Ub_conjug_fac_E4_core"/>
</dbReference>
<evidence type="ECO:0000256" key="5">
    <source>
        <dbReference type="ARBA" id="ARBA00007434"/>
    </source>
</evidence>
<evidence type="ECO:0000256" key="10">
    <source>
        <dbReference type="ARBA" id="ARBA00023242"/>
    </source>
</evidence>
<evidence type="ECO:0000256" key="9">
    <source>
        <dbReference type="ARBA" id="ARBA00022786"/>
    </source>
</evidence>
<evidence type="ECO:0000313" key="13">
    <source>
        <dbReference type="EMBL" id="CAD8078180.1"/>
    </source>
</evidence>
<keyword evidence="8" id="KW-0808">Transferase</keyword>
<feature type="domain" description="U-box" evidence="12">
    <location>
        <begin position="860"/>
        <end position="934"/>
    </location>
</feature>
<comment type="pathway">
    <text evidence="4">Protein modification; protein ubiquitination.</text>
</comment>
<dbReference type="PANTHER" id="PTHR13931">
    <property type="entry name" value="UBIQUITINATION FACTOR E4"/>
    <property type="match status" value="1"/>
</dbReference>
<reference evidence="13" key="1">
    <citation type="submission" date="2021-01" db="EMBL/GenBank/DDBJ databases">
        <authorList>
            <consortium name="Genoscope - CEA"/>
            <person name="William W."/>
        </authorList>
    </citation>
    <scope>NUCLEOTIDE SEQUENCE</scope>
</reference>
<evidence type="ECO:0000256" key="6">
    <source>
        <dbReference type="ARBA" id="ARBA00012483"/>
    </source>
</evidence>
<dbReference type="PROSITE" id="PS51698">
    <property type="entry name" value="U_BOX"/>
    <property type="match status" value="1"/>
</dbReference>
<dbReference type="SMART" id="SM00504">
    <property type="entry name" value="Ubox"/>
    <property type="match status" value="1"/>
</dbReference>
<accession>A0A8S1MCJ5</accession>
<keyword evidence="10" id="KW-0539">Nucleus</keyword>
<evidence type="ECO:0000313" key="14">
    <source>
        <dbReference type="Proteomes" id="UP000692954"/>
    </source>
</evidence>
<keyword evidence="7" id="KW-0963">Cytoplasm</keyword>
<evidence type="ECO:0000256" key="8">
    <source>
        <dbReference type="ARBA" id="ARBA00022679"/>
    </source>
</evidence>
<dbReference type="OrthoDB" id="20295at2759"/>
<keyword evidence="11" id="KW-0175">Coiled coil</keyword>